<dbReference type="PRINTS" id="PR01301">
    <property type="entry name" value="RGSPROTEIN"/>
</dbReference>
<dbReference type="InterPro" id="IPR036305">
    <property type="entry name" value="RGS_sf"/>
</dbReference>
<dbReference type="SMART" id="SM00315">
    <property type="entry name" value="RGS"/>
    <property type="match status" value="1"/>
</dbReference>
<proteinExistence type="predicted"/>
<dbReference type="AlphaFoldDB" id="A0A8C7Q446"/>
<dbReference type="Proteomes" id="UP000694395">
    <property type="component" value="Chromosome 30"/>
</dbReference>
<dbReference type="PANTHER" id="PTHR10845:SF160">
    <property type="entry name" value="REGULATOR OF G-PROTEIN SIGNALING 21"/>
    <property type="match status" value="1"/>
</dbReference>
<accession>A0A8C7Q446</accession>
<reference evidence="2" key="1">
    <citation type="submission" date="2020-07" db="EMBL/GenBank/DDBJ databases">
        <title>A long reads based de novo assembly of the rainbow trout Arlee double haploid line genome.</title>
        <authorList>
            <person name="Gao G."/>
            <person name="Palti Y."/>
        </authorList>
    </citation>
    <scope>NUCLEOTIDE SEQUENCE [LARGE SCALE GENOMIC DNA]</scope>
</reference>
<keyword evidence="3" id="KW-1185">Reference proteome</keyword>
<reference evidence="2" key="3">
    <citation type="submission" date="2025-09" db="UniProtKB">
        <authorList>
            <consortium name="Ensembl"/>
        </authorList>
    </citation>
    <scope>IDENTIFICATION</scope>
</reference>
<gene>
    <name evidence="2" type="primary">RGS1</name>
</gene>
<dbReference type="InterPro" id="IPR044926">
    <property type="entry name" value="RGS_subdomain_2"/>
</dbReference>
<sequence length="205" mass="24623">MLVKDTIGLVITFQVGFINYKWIRIYELKDIPQNRTQRRRIDILLSRKRQKKDIQCILAQKINDESFSTKINLEDNRGIQPTLETLLKDERCLAAFRAFLRSEFSEENIEFWLACRDYRKTISPADLFWKATEIYQEFLHPQAQREINVDHHIHEKIKRSMKAPALCCFDEAVRHVYKLMESDSYSRFLRSDAYLGLRRKARTFW</sequence>
<evidence type="ECO:0000313" key="2">
    <source>
        <dbReference type="Ensembl" id="ENSOMYP00000031367.2"/>
    </source>
</evidence>
<dbReference type="PROSITE" id="PS50132">
    <property type="entry name" value="RGS"/>
    <property type="match status" value="1"/>
</dbReference>
<evidence type="ECO:0000313" key="3">
    <source>
        <dbReference type="Proteomes" id="UP000694395"/>
    </source>
</evidence>
<dbReference type="SUPFAM" id="SSF48097">
    <property type="entry name" value="Regulator of G-protein signaling, RGS"/>
    <property type="match status" value="1"/>
</dbReference>
<organism evidence="2 3">
    <name type="scientific">Oncorhynchus mykiss</name>
    <name type="common">Rainbow trout</name>
    <name type="synonym">Salmo gairdneri</name>
    <dbReference type="NCBI Taxonomy" id="8022"/>
    <lineage>
        <taxon>Eukaryota</taxon>
        <taxon>Metazoa</taxon>
        <taxon>Chordata</taxon>
        <taxon>Craniata</taxon>
        <taxon>Vertebrata</taxon>
        <taxon>Euteleostomi</taxon>
        <taxon>Actinopterygii</taxon>
        <taxon>Neopterygii</taxon>
        <taxon>Teleostei</taxon>
        <taxon>Protacanthopterygii</taxon>
        <taxon>Salmoniformes</taxon>
        <taxon>Salmonidae</taxon>
        <taxon>Salmoninae</taxon>
        <taxon>Oncorhynchus</taxon>
    </lineage>
</organism>
<dbReference type="Pfam" id="PF00615">
    <property type="entry name" value="RGS"/>
    <property type="match status" value="1"/>
</dbReference>
<dbReference type="InterPro" id="IPR016137">
    <property type="entry name" value="RGS"/>
</dbReference>
<dbReference type="PANTHER" id="PTHR10845">
    <property type="entry name" value="REGULATOR OF G PROTEIN SIGNALING"/>
    <property type="match status" value="1"/>
</dbReference>
<dbReference type="Ensembl" id="ENSOMYT00000034195.2">
    <property type="protein sequence ID" value="ENSOMYP00000031367.2"/>
    <property type="gene ID" value="ENSOMYG00000014683.2"/>
</dbReference>
<dbReference type="GeneTree" id="ENSGT00940000157316"/>
<name>A0A8C7Q446_ONCMY</name>
<dbReference type="Gene3D" id="1.10.167.10">
    <property type="entry name" value="Regulator of G-protein Signalling 4, domain 2"/>
    <property type="match status" value="1"/>
</dbReference>
<dbReference type="FunFam" id="1.10.167.10:FF:000001">
    <property type="entry name" value="Putative regulator of g-protein signaling 12"/>
    <property type="match status" value="1"/>
</dbReference>
<evidence type="ECO:0000259" key="1">
    <source>
        <dbReference type="PROSITE" id="PS50132"/>
    </source>
</evidence>
<feature type="domain" description="RGS" evidence="1">
    <location>
        <begin position="82"/>
        <end position="198"/>
    </location>
</feature>
<protein>
    <submittedName>
        <fullName evidence="2">Regulator of G protein signaling 1</fullName>
    </submittedName>
</protein>
<reference evidence="2" key="2">
    <citation type="submission" date="2025-08" db="UniProtKB">
        <authorList>
            <consortium name="Ensembl"/>
        </authorList>
    </citation>
    <scope>IDENTIFICATION</scope>
</reference>